<dbReference type="Proteomes" id="UP001139450">
    <property type="component" value="Unassembled WGS sequence"/>
</dbReference>
<gene>
    <name evidence="1" type="ORF">MUY27_16030</name>
</gene>
<dbReference type="AlphaFoldDB" id="A0A9X1X522"/>
<protein>
    <recommendedName>
        <fullName evidence="3">Nuclear transport factor 2 family protein</fullName>
    </recommendedName>
</protein>
<dbReference type="Gene3D" id="3.10.450.50">
    <property type="match status" value="1"/>
</dbReference>
<accession>A0A9X1X522</accession>
<keyword evidence="2" id="KW-1185">Reference proteome</keyword>
<reference evidence="1" key="1">
    <citation type="submission" date="2022-04" db="EMBL/GenBank/DDBJ databases">
        <title>Mucilaginibacter sp. RS28 isolated from freshwater.</title>
        <authorList>
            <person name="Ko S.-R."/>
        </authorList>
    </citation>
    <scope>NUCLEOTIDE SEQUENCE</scope>
    <source>
        <strain evidence="1">RS28</strain>
    </source>
</reference>
<dbReference type="EMBL" id="JALJEJ010000008">
    <property type="protein sequence ID" value="MCJ8211227.1"/>
    <property type="molecule type" value="Genomic_DNA"/>
</dbReference>
<comment type="caution">
    <text evidence="1">The sequence shown here is derived from an EMBL/GenBank/DDBJ whole genome shotgun (WGS) entry which is preliminary data.</text>
</comment>
<sequence length="147" mass="17000">MSLLEIDHLVADFYSTISFKAGTLPDYDHLLSLFDEQSILINNSFGKPLRFTPTEYVRGLEGQVADGTMEQYMQRELFKRTDFFGKVAQRLSVYEYSFNDAVIKGLPKGMCFLQCIQTDGKWKIAAMIWNDENENYLLPEEYLILGE</sequence>
<name>A0A9X1X522_9SPHI</name>
<evidence type="ECO:0000313" key="1">
    <source>
        <dbReference type="EMBL" id="MCJ8211227.1"/>
    </source>
</evidence>
<evidence type="ECO:0008006" key="3">
    <source>
        <dbReference type="Google" id="ProtNLM"/>
    </source>
</evidence>
<dbReference type="RefSeq" id="WP_245131658.1">
    <property type="nucleotide sequence ID" value="NZ_JALJEJ010000008.1"/>
</dbReference>
<evidence type="ECO:0000313" key="2">
    <source>
        <dbReference type="Proteomes" id="UP001139450"/>
    </source>
</evidence>
<proteinExistence type="predicted"/>
<organism evidence="1 2">
    <name type="scientific">Mucilaginibacter straminoryzae</name>
    <dbReference type="NCBI Taxonomy" id="2932774"/>
    <lineage>
        <taxon>Bacteria</taxon>
        <taxon>Pseudomonadati</taxon>
        <taxon>Bacteroidota</taxon>
        <taxon>Sphingobacteriia</taxon>
        <taxon>Sphingobacteriales</taxon>
        <taxon>Sphingobacteriaceae</taxon>
        <taxon>Mucilaginibacter</taxon>
    </lineage>
</organism>